<keyword evidence="1" id="KW-1133">Transmembrane helix</keyword>
<dbReference type="AlphaFoldDB" id="A0A2H1WA62"/>
<evidence type="ECO:0000256" key="1">
    <source>
        <dbReference type="SAM" id="Phobius"/>
    </source>
</evidence>
<protein>
    <submittedName>
        <fullName evidence="2">SFRICE_025122</fullName>
    </submittedName>
</protein>
<evidence type="ECO:0000313" key="2">
    <source>
        <dbReference type="EMBL" id="SOQ49971.1"/>
    </source>
</evidence>
<keyword evidence="1" id="KW-0472">Membrane</keyword>
<sequence>MVGALVERLPAVKRPFCLGYAGLIAVFRRLDYTVQTVLLVEWSQILLPLRFLGKVLLAFFRFFENFSLLTWSLELCPVYGNGLTPYYMGLITQMVIVFLTSALLGTFVERLVSLETSGDVAQHRPTSSDVLSPSTSVQSSLSSLRKRKCAMLRCCECVWLPPIIFIGTHSLALVIYIFIWKDACYKSVLWMCAIDVRYRWSRVGVSLLPYTGHNSRLRATPDIFFENPKNAQYDFDLPEYRTRYLFRPAVVVPSKISARMGRLDRSDTTASQKTDVKQRLRCVSEVTGDTIALFPSFLNTGFLNNP</sequence>
<feature type="transmembrane region" description="Helical" evidence="1">
    <location>
        <begin position="85"/>
        <end position="108"/>
    </location>
</feature>
<keyword evidence="1" id="KW-0812">Transmembrane</keyword>
<feature type="transmembrane region" description="Helical" evidence="1">
    <location>
        <begin position="157"/>
        <end position="179"/>
    </location>
</feature>
<accession>A0A2H1WA62</accession>
<organism evidence="2">
    <name type="scientific">Spodoptera frugiperda</name>
    <name type="common">Fall armyworm</name>
    <dbReference type="NCBI Taxonomy" id="7108"/>
    <lineage>
        <taxon>Eukaryota</taxon>
        <taxon>Metazoa</taxon>
        <taxon>Ecdysozoa</taxon>
        <taxon>Arthropoda</taxon>
        <taxon>Hexapoda</taxon>
        <taxon>Insecta</taxon>
        <taxon>Pterygota</taxon>
        <taxon>Neoptera</taxon>
        <taxon>Endopterygota</taxon>
        <taxon>Lepidoptera</taxon>
        <taxon>Glossata</taxon>
        <taxon>Ditrysia</taxon>
        <taxon>Noctuoidea</taxon>
        <taxon>Noctuidae</taxon>
        <taxon>Amphipyrinae</taxon>
        <taxon>Spodoptera</taxon>
    </lineage>
</organism>
<name>A0A2H1WA62_SPOFR</name>
<reference evidence="2" key="1">
    <citation type="submission" date="2016-07" db="EMBL/GenBank/DDBJ databases">
        <authorList>
            <person name="Bretaudeau A."/>
        </authorList>
    </citation>
    <scope>NUCLEOTIDE SEQUENCE</scope>
    <source>
        <strain evidence="2">Rice</strain>
        <tissue evidence="2">Whole body</tissue>
    </source>
</reference>
<proteinExistence type="predicted"/>
<gene>
    <name evidence="2" type="ORF">SFRICE_025122</name>
</gene>
<dbReference type="EMBL" id="ODYU01007306">
    <property type="protein sequence ID" value="SOQ49971.1"/>
    <property type="molecule type" value="Genomic_DNA"/>
</dbReference>